<dbReference type="Proteomes" id="UP000094565">
    <property type="component" value="Chromosome 1"/>
</dbReference>
<dbReference type="EMBL" id="CP014584">
    <property type="protein sequence ID" value="ANZ73716.1"/>
    <property type="molecule type" value="Genomic_DNA"/>
</dbReference>
<dbReference type="InterPro" id="IPR036612">
    <property type="entry name" value="KH_dom_type_1_sf"/>
</dbReference>
<dbReference type="GO" id="GO:0003723">
    <property type="term" value="F:RNA binding"/>
    <property type="evidence" value="ECO:0007669"/>
    <property type="project" value="UniProtKB-UniRule"/>
</dbReference>
<keyword evidence="1" id="KW-0677">Repeat</keyword>
<dbReference type="InterPro" id="IPR004087">
    <property type="entry name" value="KH_dom"/>
</dbReference>
<dbReference type="PANTHER" id="PTHR10288">
    <property type="entry name" value="KH DOMAIN CONTAINING RNA BINDING PROTEIN"/>
    <property type="match status" value="1"/>
</dbReference>
<feature type="domain" description="K Homology" evidence="4">
    <location>
        <begin position="300"/>
        <end position="370"/>
    </location>
</feature>
<keyword evidence="6" id="KW-1185">Reference proteome</keyword>
<gene>
    <name evidence="5" type="primary">HEK2</name>
    <name evidence="5" type="ORF">ATY40_BA7501029</name>
</gene>
<feature type="compositionally biased region" description="Basic and acidic residues" evidence="3">
    <location>
        <begin position="1"/>
        <end position="11"/>
    </location>
</feature>
<protein>
    <submittedName>
        <fullName evidence="5">BA75_01029T0</fullName>
    </submittedName>
</protein>
<evidence type="ECO:0000259" key="4">
    <source>
        <dbReference type="SMART" id="SM00322"/>
    </source>
</evidence>
<dbReference type="Pfam" id="PF00013">
    <property type="entry name" value="KH_1"/>
    <property type="match status" value="3"/>
</dbReference>
<evidence type="ECO:0000313" key="5">
    <source>
        <dbReference type="EMBL" id="ANZ73716.1"/>
    </source>
</evidence>
<evidence type="ECO:0000256" key="3">
    <source>
        <dbReference type="SAM" id="MobiDB-lite"/>
    </source>
</evidence>
<dbReference type="PROSITE" id="PS50084">
    <property type="entry name" value="KH_TYPE_1"/>
    <property type="match status" value="3"/>
</dbReference>
<sequence>MTNERRSESLFDTKFVSGRPRSSEREETKEQSVSHLVDHLMEPGLVREGGSVLMENGQASLEPLVIGSHMVDRIVEPTEPSTNDVHELLPLQKDVSNTLITHRFLVSKREAGTIIGKEGSCITSIRIGCDVKAGVSELVRGCVDRILTVSGSVENVGRAVGRLAQVIADAAAFSQLDFASSGGTSVVGVTRIRLLIPNTQMGALIGKRGIRIRALQQYHSVKMVASKEPLANSTERVVEVQGTPLAIEGATVTISKCLLEDFMLPAADTIYYVSTPPAGYGSAARATLSDSFLNSDSLSPTSTETIYFPGELVGAIIGKRGVRIQEIRKLSGCAISIDSANTTGGERRFVLTGPVQAVERALAMLKGLMEREKSRPKEH</sequence>
<keyword evidence="2" id="KW-0694">RNA-binding</keyword>
<organism evidence="5 6">
    <name type="scientific">Komagataella pastoris</name>
    <name type="common">Yeast</name>
    <name type="synonym">Pichia pastoris</name>
    <dbReference type="NCBI Taxonomy" id="4922"/>
    <lineage>
        <taxon>Eukaryota</taxon>
        <taxon>Fungi</taxon>
        <taxon>Dikarya</taxon>
        <taxon>Ascomycota</taxon>
        <taxon>Saccharomycotina</taxon>
        <taxon>Pichiomycetes</taxon>
        <taxon>Pichiales</taxon>
        <taxon>Pichiaceae</taxon>
        <taxon>Komagataella</taxon>
    </lineage>
</organism>
<dbReference type="SUPFAM" id="SSF54791">
    <property type="entry name" value="Eukaryotic type KH-domain (KH-domain type I)"/>
    <property type="match status" value="3"/>
</dbReference>
<dbReference type="OrthoDB" id="442947at2759"/>
<dbReference type="Gene3D" id="3.30.1370.10">
    <property type="entry name" value="K Homology domain, type 1"/>
    <property type="match status" value="3"/>
</dbReference>
<feature type="region of interest" description="Disordered" evidence="3">
    <location>
        <begin position="1"/>
        <end position="32"/>
    </location>
</feature>
<evidence type="ECO:0000256" key="1">
    <source>
        <dbReference type="ARBA" id="ARBA00022737"/>
    </source>
</evidence>
<reference evidence="5 6" key="1">
    <citation type="submission" date="2016-02" db="EMBL/GenBank/DDBJ databases">
        <title>Comparative genomic and transcriptomic foundation for Pichia pastoris.</title>
        <authorList>
            <person name="Love K.R."/>
            <person name="Shah K.A."/>
            <person name="Whittaker C.A."/>
            <person name="Wu J."/>
            <person name="Bartlett M.C."/>
            <person name="Ma D."/>
            <person name="Leeson R.L."/>
            <person name="Priest M."/>
            <person name="Young S.K."/>
            <person name="Love J.C."/>
        </authorList>
    </citation>
    <scope>NUCLEOTIDE SEQUENCE [LARGE SCALE GENOMIC DNA]</scope>
    <source>
        <strain evidence="5 6">ATCC 28485</strain>
    </source>
</reference>
<name>A0A1B2J6V2_PICPA</name>
<dbReference type="SMART" id="SM00322">
    <property type="entry name" value="KH"/>
    <property type="match status" value="3"/>
</dbReference>
<accession>A0A1B2J6V2</accession>
<proteinExistence type="predicted"/>
<feature type="domain" description="K Homology" evidence="4">
    <location>
        <begin position="188"/>
        <end position="259"/>
    </location>
</feature>
<evidence type="ECO:0000256" key="2">
    <source>
        <dbReference type="PROSITE-ProRule" id="PRU00117"/>
    </source>
</evidence>
<feature type="compositionally biased region" description="Basic and acidic residues" evidence="3">
    <location>
        <begin position="21"/>
        <end position="32"/>
    </location>
</feature>
<dbReference type="InterPro" id="IPR004088">
    <property type="entry name" value="KH_dom_type_1"/>
</dbReference>
<feature type="domain" description="K Homology" evidence="4">
    <location>
        <begin position="98"/>
        <end position="168"/>
    </location>
</feature>
<dbReference type="AlphaFoldDB" id="A0A1B2J6V2"/>
<evidence type="ECO:0000313" key="6">
    <source>
        <dbReference type="Proteomes" id="UP000094565"/>
    </source>
</evidence>